<sequence length="108" mass="11432">MTGELPEGVGVPDVRSHAVNISIAGTLVNLTGKYLTADDGSSEEAEAETELNDFIERVVEFGPEVAGGVLLIFASLVTQTGDEATVQRWFDEQGQHIAAALLQEESGD</sequence>
<keyword evidence="2" id="KW-1185">Reference proteome</keyword>
<dbReference type="EMBL" id="MN586042">
    <property type="protein sequence ID" value="QGJ95272.1"/>
    <property type="molecule type" value="Genomic_DNA"/>
</dbReference>
<accession>A0A649VTL7</accession>
<organism evidence="1 2">
    <name type="scientific">Microbacterium phage Jayden</name>
    <dbReference type="NCBI Taxonomy" id="2656550"/>
    <lineage>
        <taxon>Viruses</taxon>
        <taxon>Duplodnaviria</taxon>
        <taxon>Heunggongvirae</taxon>
        <taxon>Uroviricota</taxon>
        <taxon>Caudoviricetes</taxon>
        <taxon>Hodgkinviridae</taxon>
        <taxon>Metamorphoovirus</taxon>
        <taxon>Metamorphoovirus jayden</taxon>
    </lineage>
</organism>
<proteinExistence type="predicted"/>
<gene>
    <name evidence="1" type="primary">52</name>
    <name evidence="1" type="ORF">PBI_JAYDEN_52</name>
</gene>
<protein>
    <submittedName>
        <fullName evidence="1">Uncharacterized protein</fullName>
    </submittedName>
</protein>
<dbReference type="KEGG" id="vg:80005663"/>
<dbReference type="RefSeq" id="YP_010751988.1">
    <property type="nucleotide sequence ID" value="NC_073375.1"/>
</dbReference>
<reference evidence="1 2" key="1">
    <citation type="submission" date="2019-10" db="EMBL/GenBank/DDBJ databases">
        <authorList>
            <person name="Zack K.M."/>
            <person name="Garlena R.A."/>
            <person name="Russell D.A."/>
            <person name="Pope W.H."/>
            <person name="Jacobs-Sera D."/>
            <person name="Hatfull G.F."/>
        </authorList>
    </citation>
    <scope>NUCLEOTIDE SEQUENCE [LARGE SCALE GENOMIC DNA]</scope>
</reference>
<evidence type="ECO:0000313" key="1">
    <source>
        <dbReference type="EMBL" id="QGJ95272.1"/>
    </source>
</evidence>
<name>A0A649VTL7_9CAUD</name>
<dbReference type="GeneID" id="80005663"/>
<dbReference type="Proteomes" id="UP000422411">
    <property type="component" value="Segment"/>
</dbReference>
<evidence type="ECO:0000313" key="2">
    <source>
        <dbReference type="Proteomes" id="UP000422411"/>
    </source>
</evidence>